<comment type="caution">
    <text evidence="1">The sequence shown here is derived from an EMBL/GenBank/DDBJ whole genome shotgun (WGS) entry which is preliminary data.</text>
</comment>
<dbReference type="AlphaFoldDB" id="A0A371XDF8"/>
<evidence type="ECO:0000313" key="1">
    <source>
        <dbReference type="EMBL" id="RFC67255.1"/>
    </source>
</evidence>
<proteinExistence type="predicted"/>
<name>A0A371XDF8_9HYPH</name>
<dbReference type="Proteomes" id="UP000262379">
    <property type="component" value="Unassembled WGS sequence"/>
</dbReference>
<accession>A0A371XDF8</accession>
<sequence>MVSAAFTILVAVKVSFIQILARTMLPLNGINLDRHGALHNIWCIAQARMNLYFERQLDEQEF</sequence>
<reference evidence="2" key="1">
    <citation type="submission" date="2018-08" db="EMBL/GenBank/DDBJ databases">
        <authorList>
            <person name="Im W.T."/>
        </authorList>
    </citation>
    <scope>NUCLEOTIDE SEQUENCE [LARGE SCALE GENOMIC DNA]</scope>
    <source>
        <strain evidence="2">LA-28</strain>
    </source>
</reference>
<evidence type="ECO:0000313" key="2">
    <source>
        <dbReference type="Proteomes" id="UP000262379"/>
    </source>
</evidence>
<organism evidence="1 2">
    <name type="scientific">Mesorhizobium denitrificans</name>
    <dbReference type="NCBI Taxonomy" id="2294114"/>
    <lineage>
        <taxon>Bacteria</taxon>
        <taxon>Pseudomonadati</taxon>
        <taxon>Pseudomonadota</taxon>
        <taxon>Alphaproteobacteria</taxon>
        <taxon>Hyphomicrobiales</taxon>
        <taxon>Phyllobacteriaceae</taxon>
        <taxon>Mesorhizobium</taxon>
    </lineage>
</organism>
<protein>
    <submittedName>
        <fullName evidence="1">Uncharacterized protein</fullName>
    </submittedName>
</protein>
<dbReference type="EMBL" id="QURN01000008">
    <property type="protein sequence ID" value="RFC67255.1"/>
    <property type="molecule type" value="Genomic_DNA"/>
</dbReference>
<keyword evidence="2" id="KW-1185">Reference proteome</keyword>
<gene>
    <name evidence="1" type="ORF">DY251_11890</name>
</gene>